<dbReference type="EMBL" id="JACLHY010000012">
    <property type="protein sequence ID" value="MBC8768878.1"/>
    <property type="molecule type" value="Genomic_DNA"/>
</dbReference>
<dbReference type="Proteomes" id="UP000618952">
    <property type="component" value="Unassembled WGS sequence"/>
</dbReference>
<evidence type="ECO:0000256" key="1">
    <source>
        <dbReference type="PROSITE-ProRule" id="PRU00169"/>
    </source>
</evidence>
<dbReference type="PANTHER" id="PTHR44520:SF2">
    <property type="entry name" value="RESPONSE REGULATOR RCP1"/>
    <property type="match status" value="1"/>
</dbReference>
<dbReference type="InterPro" id="IPR011006">
    <property type="entry name" value="CheY-like_superfamily"/>
</dbReference>
<dbReference type="InterPro" id="IPR001789">
    <property type="entry name" value="Sig_transdc_resp-reg_receiver"/>
</dbReference>
<dbReference type="Gene3D" id="3.40.50.2300">
    <property type="match status" value="1"/>
</dbReference>
<dbReference type="Pfam" id="PF00072">
    <property type="entry name" value="Response_reg"/>
    <property type="match status" value="1"/>
</dbReference>
<dbReference type="SUPFAM" id="SSF52172">
    <property type="entry name" value="CheY-like"/>
    <property type="match status" value="1"/>
</dbReference>
<proteinExistence type="predicted"/>
<evidence type="ECO:0000313" key="3">
    <source>
        <dbReference type="EMBL" id="MBC8768878.1"/>
    </source>
</evidence>
<dbReference type="PROSITE" id="PS50110">
    <property type="entry name" value="RESPONSE_REGULATORY"/>
    <property type="match status" value="1"/>
</dbReference>
<gene>
    <name evidence="3" type="ORF">H4O18_12825</name>
</gene>
<dbReference type="PANTHER" id="PTHR44520">
    <property type="entry name" value="RESPONSE REGULATOR RCP1-RELATED"/>
    <property type="match status" value="1"/>
</dbReference>
<evidence type="ECO:0000259" key="2">
    <source>
        <dbReference type="PROSITE" id="PS50110"/>
    </source>
</evidence>
<feature type="modified residue" description="4-aspartylphosphate" evidence="1">
    <location>
        <position position="61"/>
    </location>
</feature>
<dbReference type="InterPro" id="IPR052893">
    <property type="entry name" value="TCS_response_regulator"/>
</dbReference>
<organism evidence="3 4">
    <name type="scientific">Arenibacter arenosicollis</name>
    <dbReference type="NCBI Taxonomy" id="2762274"/>
    <lineage>
        <taxon>Bacteria</taxon>
        <taxon>Pseudomonadati</taxon>
        <taxon>Bacteroidota</taxon>
        <taxon>Flavobacteriia</taxon>
        <taxon>Flavobacteriales</taxon>
        <taxon>Flavobacteriaceae</taxon>
        <taxon>Arenibacter</taxon>
    </lineage>
</organism>
<dbReference type="SMART" id="SM00448">
    <property type="entry name" value="REC"/>
    <property type="match status" value="1"/>
</dbReference>
<name>A0ABR7QNV6_9FLAO</name>
<protein>
    <submittedName>
        <fullName evidence="3">Response regulator</fullName>
    </submittedName>
</protein>
<dbReference type="RefSeq" id="WP_187585193.1">
    <property type="nucleotide sequence ID" value="NZ_JACLHY010000012.1"/>
</dbReference>
<accession>A0ABR7QNV6</accession>
<comment type="caution">
    <text evidence="3">The sequence shown here is derived from an EMBL/GenBank/DDBJ whole genome shotgun (WGS) entry which is preliminary data.</text>
</comment>
<evidence type="ECO:0000313" key="4">
    <source>
        <dbReference type="Proteomes" id="UP000618952"/>
    </source>
</evidence>
<keyword evidence="1" id="KW-0597">Phosphoprotein</keyword>
<reference evidence="3 4" key="1">
    <citation type="submission" date="2020-08" db="EMBL/GenBank/DDBJ databases">
        <title>Arenibacter gaetbuli sp. nov., isolated from a sand dune.</title>
        <authorList>
            <person name="Park S."/>
            <person name="Yoon J.-H."/>
        </authorList>
    </citation>
    <scope>NUCLEOTIDE SEQUENCE [LARGE SCALE GENOMIC DNA]</scope>
    <source>
        <strain evidence="3 4">BSSL-BM3</strain>
    </source>
</reference>
<sequence>MTKSNFQILLADDDEDDCMFFKDALDELSLSATLKTVRNGVELMDFLENNLSNLPQVLFLDLNMPRKSGTECLLEIKESEKLRRLPVIIYSTSSNLEVMDMLYCKGAQYYIRKPADFADLKFVINRTISLLKEKNVQHPTREEFVIQT</sequence>
<keyword evidence="4" id="KW-1185">Reference proteome</keyword>
<feature type="domain" description="Response regulatory" evidence="2">
    <location>
        <begin position="7"/>
        <end position="128"/>
    </location>
</feature>